<keyword evidence="2" id="KW-1185">Reference proteome</keyword>
<proteinExistence type="predicted"/>
<protein>
    <submittedName>
        <fullName evidence="1">Uncharacterized protein</fullName>
    </submittedName>
</protein>
<dbReference type="AlphaFoldDB" id="A0A392TPK8"/>
<comment type="caution">
    <text evidence="1">The sequence shown here is derived from an EMBL/GenBank/DDBJ whole genome shotgun (WGS) entry which is preliminary data.</text>
</comment>
<evidence type="ECO:0000313" key="1">
    <source>
        <dbReference type="EMBL" id="MCI62574.1"/>
    </source>
</evidence>
<feature type="non-terminal residue" evidence="1">
    <location>
        <position position="1"/>
    </location>
</feature>
<dbReference type="Proteomes" id="UP000265520">
    <property type="component" value="Unassembled WGS sequence"/>
</dbReference>
<organism evidence="1 2">
    <name type="scientific">Trifolium medium</name>
    <dbReference type="NCBI Taxonomy" id="97028"/>
    <lineage>
        <taxon>Eukaryota</taxon>
        <taxon>Viridiplantae</taxon>
        <taxon>Streptophyta</taxon>
        <taxon>Embryophyta</taxon>
        <taxon>Tracheophyta</taxon>
        <taxon>Spermatophyta</taxon>
        <taxon>Magnoliopsida</taxon>
        <taxon>eudicotyledons</taxon>
        <taxon>Gunneridae</taxon>
        <taxon>Pentapetalae</taxon>
        <taxon>rosids</taxon>
        <taxon>fabids</taxon>
        <taxon>Fabales</taxon>
        <taxon>Fabaceae</taxon>
        <taxon>Papilionoideae</taxon>
        <taxon>50 kb inversion clade</taxon>
        <taxon>NPAAA clade</taxon>
        <taxon>Hologalegina</taxon>
        <taxon>IRL clade</taxon>
        <taxon>Trifolieae</taxon>
        <taxon>Trifolium</taxon>
    </lineage>
</organism>
<dbReference type="EMBL" id="LXQA010621194">
    <property type="protein sequence ID" value="MCI62574.1"/>
    <property type="molecule type" value="Genomic_DNA"/>
</dbReference>
<sequence>SAQGRPVRGAILAQMESGYCGKACARFVSVS</sequence>
<accession>A0A392TPK8</accession>
<name>A0A392TPK8_9FABA</name>
<evidence type="ECO:0000313" key="2">
    <source>
        <dbReference type="Proteomes" id="UP000265520"/>
    </source>
</evidence>
<reference evidence="1 2" key="1">
    <citation type="journal article" date="2018" name="Front. Plant Sci.">
        <title>Red Clover (Trifolium pratense) and Zigzag Clover (T. medium) - A Picture of Genomic Similarities and Differences.</title>
        <authorList>
            <person name="Dluhosova J."/>
            <person name="Istvanek J."/>
            <person name="Nedelnik J."/>
            <person name="Repkova J."/>
        </authorList>
    </citation>
    <scope>NUCLEOTIDE SEQUENCE [LARGE SCALE GENOMIC DNA]</scope>
    <source>
        <strain evidence="2">cv. 10/8</strain>
        <tissue evidence="1">Leaf</tissue>
    </source>
</reference>